<sequence length="1157" mass="126979">MSSLNVSIYADASQAIEAFGKLKDRTTDLEKGFNKIGKAFSNFGSLATKSLTVPIVASTTAMGLASKKAIEFDNGMREVLTLLPELGNESFEKLKNQALSFSKDIGKAPEETVKALYQALSAGIPRENVFEFLKTAGEASIAGVSDLKTSVDGLTSVTNAYGSEILNAQKASDIMFQTVKLGKTDFTQLSNSLFNVIPIASAIGVQFEDIGAAIAAMTAQGVPTSVATTQIRQSLVELNKEGSVAYETFKQISGESFKDFIAGGGNLQEALQMMSDYAEKTGKEVTSMFSSVEAGNAVLALSGKNASKFKDYLDQVRNSVGATSEAFKKIDDGAARQFERLKAELSALVIELGNNALPLINESFIPLFRDTLVPIIDDAIKTISSLIKAFNNLPAPLQATTVGIIGITAGLGPALQGIGTLRKSFVETKKIINDFKGAIGSLKTSASSIQALSTVWKGFNTVVLASPVGVVTALTAGLGALALKAYKLNQEYKQLIESSQKLTSSTKELNDNAFKDLGLFQEYQKLASSKELDAAATERLNQVTEKLTRLYPNLKTVVLDGITYIDSATMKLEDYRTAEEATNIQTIESKIKELEDKRKIYQKAFEGWKQSLYSIGADDNYIQRELDLGNSSDYNELKKVEDTLAQLEKQRNDLNQNMQLRQSLTRDGIDLETKEQKANQKSIDAIKNKSDTVKEHTKTYEDYLKELKKAEEDETRRVKNLNALGAEISDADALESKKNKVSSILTEMSTALNLNANQIKYLSKNYGYAFDSIKTDRFDELVKEIENSITAYERNVEVAEEFGEKISEAEREGAKSEIVRSGIESITNEIKLTNEQVEILKQKFGDLWKVNTLDFSSYFASNWSNMFNDVADNMSDLYTAVQDLKIQAIEFEIDKTEERKELALKAIEEEQAARLKALGIMENSQKQSLLNEIKQLKNRQNVALGLYEQERIKAELEEKQKELSKIQIEEEAKAKQLEIEKNYNNEKMRLEYNSRLENWKMSLAQGTASMAQAGINALASAMAVPFPANLVAYATLLGVIAGGTVNLVKLGQAKPQEPKYLARGGVVERRQGGINAVIGEGANDEAVIPLEDKILSKIGSSIFEATANNDQSYSVKDASDVSYNQPIYLMLDGKIVAATMLNLSKRGVKVVSQRGIL</sequence>
<dbReference type="GeneID" id="56440034"/>
<dbReference type="HOGENOM" id="CLU_275807_0_0_12"/>
<dbReference type="InParanoid" id="D8IE79"/>
<keyword evidence="5" id="KW-1185">Reference proteome</keyword>
<feature type="coiled-coil region" evidence="2">
    <location>
        <begin position="886"/>
        <end position="913"/>
    </location>
</feature>
<feature type="domain" description="Phage tail tape measure protein" evidence="3">
    <location>
        <begin position="96"/>
        <end position="283"/>
    </location>
</feature>
<evidence type="ECO:0000313" key="5">
    <source>
        <dbReference type="Proteomes" id="UP000000332"/>
    </source>
</evidence>
<dbReference type="PANTHER" id="PTHR37813:SF1">
    <property type="entry name" value="FELS-2 PROPHAGE PROTEIN"/>
    <property type="match status" value="1"/>
</dbReference>
<dbReference type="PANTHER" id="PTHR37813">
    <property type="entry name" value="FELS-2 PROPHAGE PROTEIN"/>
    <property type="match status" value="1"/>
</dbReference>
<feature type="coiled-coil region" evidence="2">
    <location>
        <begin position="782"/>
        <end position="843"/>
    </location>
</feature>
<keyword evidence="2" id="KW-0175">Coiled coil</keyword>
<name>D8IE79_BRAP9</name>
<feature type="coiled-coil region" evidence="2">
    <location>
        <begin position="693"/>
        <end position="724"/>
    </location>
</feature>
<dbReference type="Pfam" id="PF10145">
    <property type="entry name" value="PhageMin_Tail"/>
    <property type="match status" value="1"/>
</dbReference>
<reference evidence="4 5" key="1">
    <citation type="journal article" date="2010" name="PLoS ONE">
        <title>The complete genome sequence of the pathogenic intestinal spirochete Brachyspira pilosicoli and comparison with other Brachyspira genomes.</title>
        <authorList>
            <person name="Wanchanthuek P."/>
            <person name="Bellgard M.I."/>
            <person name="La T."/>
            <person name="Ryan K."/>
            <person name="Moolhuijzen P."/>
            <person name="Chapman B."/>
            <person name="Black M."/>
            <person name="Schibeci D."/>
            <person name="Hunter A."/>
            <person name="Barrero R."/>
            <person name="Phillips N.D."/>
            <person name="Hampson D.J."/>
        </authorList>
    </citation>
    <scope>NUCLEOTIDE SEQUENCE [LARGE SCALE GENOMIC DNA]</scope>
    <source>
        <strain evidence="5">ATCC BAA-1826 / 95/1000</strain>
    </source>
</reference>
<evidence type="ECO:0000259" key="3">
    <source>
        <dbReference type="Pfam" id="PF10145"/>
    </source>
</evidence>
<proteinExistence type="predicted"/>
<dbReference type="NCBIfam" id="TIGR01760">
    <property type="entry name" value="tape_meas_TP901"/>
    <property type="match status" value="1"/>
</dbReference>
<evidence type="ECO:0000256" key="2">
    <source>
        <dbReference type="SAM" id="Coils"/>
    </source>
</evidence>
<dbReference type="Proteomes" id="UP000000332">
    <property type="component" value="Chromosome"/>
</dbReference>
<feature type="coiled-coil region" evidence="2">
    <location>
        <begin position="577"/>
        <end position="667"/>
    </location>
</feature>
<gene>
    <name evidence="4" type="ordered locus">BP951000_1469</name>
</gene>
<keyword evidence="1" id="KW-1188">Viral release from host cell</keyword>
<organism evidence="4 5">
    <name type="scientific">Brachyspira pilosicoli (strain ATCC BAA-1826 / 95/1000)</name>
    <dbReference type="NCBI Taxonomy" id="759914"/>
    <lineage>
        <taxon>Bacteria</taxon>
        <taxon>Pseudomonadati</taxon>
        <taxon>Spirochaetota</taxon>
        <taxon>Spirochaetia</taxon>
        <taxon>Brachyspirales</taxon>
        <taxon>Brachyspiraceae</taxon>
        <taxon>Brachyspira</taxon>
    </lineage>
</organism>
<dbReference type="eggNOG" id="COG5283">
    <property type="taxonomic scope" value="Bacteria"/>
</dbReference>
<dbReference type="RefSeq" id="WP_013244402.1">
    <property type="nucleotide sequence ID" value="NC_014330.1"/>
</dbReference>
<evidence type="ECO:0000313" key="4">
    <source>
        <dbReference type="EMBL" id="ADK31452.1"/>
    </source>
</evidence>
<dbReference type="STRING" id="759914.BP951000_1469"/>
<dbReference type="InterPro" id="IPR010090">
    <property type="entry name" value="Phage_tape_meas"/>
</dbReference>
<accession>D8IE79</accession>
<dbReference type="EMBL" id="CP002025">
    <property type="protein sequence ID" value="ADK31452.1"/>
    <property type="molecule type" value="Genomic_DNA"/>
</dbReference>
<evidence type="ECO:0000256" key="1">
    <source>
        <dbReference type="ARBA" id="ARBA00022612"/>
    </source>
</evidence>
<protein>
    <submittedName>
        <fullName evidence="4">Phage tail tape measure protein, TP901 family</fullName>
    </submittedName>
</protein>
<dbReference type="KEGG" id="bpo:BP951000_1469"/>
<feature type="coiled-coil region" evidence="2">
    <location>
        <begin position="949"/>
        <end position="976"/>
    </location>
</feature>
<dbReference type="AlphaFoldDB" id="D8IE79"/>